<name>A0A562QPX2_9BRAD</name>
<evidence type="ECO:0008006" key="3">
    <source>
        <dbReference type="Google" id="ProtNLM"/>
    </source>
</evidence>
<accession>A0A562QPX2</accession>
<dbReference type="Proteomes" id="UP000316291">
    <property type="component" value="Unassembled WGS sequence"/>
</dbReference>
<gene>
    <name evidence="1" type="ORF">IQ16_08130</name>
</gene>
<dbReference type="OrthoDB" id="8238421at2"/>
<dbReference type="AlphaFoldDB" id="A0A562QPX2"/>
<evidence type="ECO:0000313" key="2">
    <source>
        <dbReference type="Proteomes" id="UP000316291"/>
    </source>
</evidence>
<dbReference type="RefSeq" id="WP_038967871.1">
    <property type="nucleotide sequence ID" value="NZ_VLLA01000043.1"/>
</dbReference>
<comment type="caution">
    <text evidence="1">The sequence shown here is derived from an EMBL/GenBank/DDBJ whole genome shotgun (WGS) entry which is preliminary data.</text>
</comment>
<reference evidence="1 2" key="1">
    <citation type="journal article" date="2015" name="Stand. Genomic Sci.">
        <title>Genomic Encyclopedia of Bacterial and Archaeal Type Strains, Phase III: the genomes of soil and plant-associated and newly described type strains.</title>
        <authorList>
            <person name="Whitman W.B."/>
            <person name="Woyke T."/>
            <person name="Klenk H.P."/>
            <person name="Zhou Y."/>
            <person name="Lilburn T.G."/>
            <person name="Beck B.J."/>
            <person name="De Vos P."/>
            <person name="Vandamme P."/>
            <person name="Eisen J.A."/>
            <person name="Garrity G."/>
            <person name="Hugenholtz P."/>
            <person name="Kyrpides N.C."/>
        </authorList>
    </citation>
    <scope>NUCLEOTIDE SEQUENCE [LARGE SCALE GENOMIC DNA]</scope>
    <source>
        <strain evidence="1 2">CGMCC 1.10948</strain>
    </source>
</reference>
<sequence>MSAYPFKTRFVETKRGQCMFFLPGESGMEGFVCGAPATDDKSYCDCHHKATHQPLKKGKISFFDLSASSRDDDTDHEPDLTEVLQ</sequence>
<proteinExistence type="predicted"/>
<evidence type="ECO:0000313" key="1">
    <source>
        <dbReference type="EMBL" id="TWI58799.1"/>
    </source>
</evidence>
<keyword evidence="2" id="KW-1185">Reference proteome</keyword>
<dbReference type="EMBL" id="VLLA01000043">
    <property type="protein sequence ID" value="TWI58799.1"/>
    <property type="molecule type" value="Genomic_DNA"/>
</dbReference>
<organism evidence="1 2">
    <name type="scientific">Bradyrhizobium huanghuaihaiense</name>
    <dbReference type="NCBI Taxonomy" id="990078"/>
    <lineage>
        <taxon>Bacteria</taxon>
        <taxon>Pseudomonadati</taxon>
        <taxon>Pseudomonadota</taxon>
        <taxon>Alphaproteobacteria</taxon>
        <taxon>Hyphomicrobiales</taxon>
        <taxon>Nitrobacteraceae</taxon>
        <taxon>Bradyrhizobium</taxon>
    </lineage>
</organism>
<protein>
    <recommendedName>
        <fullName evidence="3">GcrA cell cycle regulator</fullName>
    </recommendedName>
</protein>